<evidence type="ECO:0000256" key="3">
    <source>
        <dbReference type="ARBA" id="ARBA00022840"/>
    </source>
</evidence>
<dbReference type="OrthoDB" id="1043025at2759"/>
<dbReference type="VEuPathDB" id="FungiDB:SPRG_13794"/>
<evidence type="ECO:0000256" key="1">
    <source>
        <dbReference type="ARBA" id="ARBA00008874"/>
    </source>
</evidence>
<dbReference type="GO" id="GO:0004672">
    <property type="term" value="F:protein kinase activity"/>
    <property type="evidence" value="ECO:0007669"/>
    <property type="project" value="InterPro"/>
</dbReference>
<dbReference type="RefSeq" id="XP_012208182.1">
    <property type="nucleotide sequence ID" value="XM_012352792.1"/>
</dbReference>
<dbReference type="PANTHER" id="PTHR45832">
    <property type="entry name" value="SERINE/THREONINE-PROTEIN KINASE SAMKA-RELATED-RELATED"/>
    <property type="match status" value="1"/>
</dbReference>
<accession>A0A067C2R4</accession>
<dbReference type="AlphaFoldDB" id="A0A067C2R4"/>
<dbReference type="KEGG" id="spar:SPRG_13794"/>
<dbReference type="Pfam" id="PF00069">
    <property type="entry name" value="Pkinase"/>
    <property type="match status" value="1"/>
</dbReference>
<reference evidence="5 6" key="1">
    <citation type="journal article" date="2013" name="PLoS Genet.">
        <title>Distinctive expansion of potential virulence genes in the genome of the oomycete fish pathogen Saprolegnia parasitica.</title>
        <authorList>
            <person name="Jiang R.H."/>
            <person name="de Bruijn I."/>
            <person name="Haas B.J."/>
            <person name="Belmonte R."/>
            <person name="Lobach L."/>
            <person name="Christie J."/>
            <person name="van den Ackerveken G."/>
            <person name="Bottin A."/>
            <person name="Bulone V."/>
            <person name="Diaz-Moreno S.M."/>
            <person name="Dumas B."/>
            <person name="Fan L."/>
            <person name="Gaulin E."/>
            <person name="Govers F."/>
            <person name="Grenville-Briggs L.J."/>
            <person name="Horner N.R."/>
            <person name="Levin J.Z."/>
            <person name="Mammella M."/>
            <person name="Meijer H.J."/>
            <person name="Morris P."/>
            <person name="Nusbaum C."/>
            <person name="Oome S."/>
            <person name="Phillips A.J."/>
            <person name="van Rooyen D."/>
            <person name="Rzeszutek E."/>
            <person name="Saraiva M."/>
            <person name="Secombes C.J."/>
            <person name="Seidl M.F."/>
            <person name="Snel B."/>
            <person name="Stassen J.H."/>
            <person name="Sykes S."/>
            <person name="Tripathy S."/>
            <person name="van den Berg H."/>
            <person name="Vega-Arreguin J.C."/>
            <person name="Wawra S."/>
            <person name="Young S.K."/>
            <person name="Zeng Q."/>
            <person name="Dieguez-Uribeondo J."/>
            <person name="Russ C."/>
            <person name="Tyler B.M."/>
            <person name="van West P."/>
        </authorList>
    </citation>
    <scope>NUCLEOTIDE SEQUENCE [LARGE SCALE GENOMIC DNA]</scope>
    <source>
        <strain evidence="5 6">CBS 223.65</strain>
    </source>
</reference>
<keyword evidence="6" id="KW-1185">Reference proteome</keyword>
<dbReference type="SUPFAM" id="SSF56112">
    <property type="entry name" value="Protein kinase-like (PK-like)"/>
    <property type="match status" value="1"/>
</dbReference>
<dbReference type="OMA" id="SEANCMY"/>
<name>A0A067C2R4_SAPPC</name>
<dbReference type="GeneID" id="24135647"/>
<dbReference type="Gene3D" id="1.10.510.10">
    <property type="entry name" value="Transferase(Phosphotransferase) domain 1"/>
    <property type="match status" value="1"/>
</dbReference>
<feature type="domain" description="Protein kinase" evidence="4">
    <location>
        <begin position="1"/>
        <end position="85"/>
    </location>
</feature>
<proteinExistence type="inferred from homology"/>
<dbReference type="PANTHER" id="PTHR45832:SF22">
    <property type="entry name" value="SERINE_THREONINE-PROTEIN KINASE SAMKA-RELATED"/>
    <property type="match status" value="1"/>
</dbReference>
<dbReference type="Proteomes" id="UP000030745">
    <property type="component" value="Unassembled WGS sequence"/>
</dbReference>
<gene>
    <name evidence="5" type="ORF">SPRG_13794</name>
</gene>
<dbReference type="EMBL" id="KK583295">
    <property type="protein sequence ID" value="KDO21087.1"/>
    <property type="molecule type" value="Genomic_DNA"/>
</dbReference>
<organism evidence="5 6">
    <name type="scientific">Saprolegnia parasitica (strain CBS 223.65)</name>
    <dbReference type="NCBI Taxonomy" id="695850"/>
    <lineage>
        <taxon>Eukaryota</taxon>
        <taxon>Sar</taxon>
        <taxon>Stramenopiles</taxon>
        <taxon>Oomycota</taxon>
        <taxon>Saprolegniomycetes</taxon>
        <taxon>Saprolegniales</taxon>
        <taxon>Saprolegniaceae</taxon>
        <taxon>Saprolegnia</taxon>
    </lineage>
</organism>
<protein>
    <recommendedName>
        <fullName evidence="4">Protein kinase domain-containing protein</fullName>
    </recommendedName>
</protein>
<sequence>MKIYALGFQSPYIQAKDIAHRDVKSYSIFLSSTHGVKLGDFGTARSVSGLMTGDAGSKLWMAPEVMRRESEANCMYGKPVDIFSF</sequence>
<keyword evidence="2" id="KW-0547">Nucleotide-binding</keyword>
<evidence type="ECO:0000256" key="2">
    <source>
        <dbReference type="ARBA" id="ARBA00022741"/>
    </source>
</evidence>
<evidence type="ECO:0000313" key="6">
    <source>
        <dbReference type="Proteomes" id="UP000030745"/>
    </source>
</evidence>
<dbReference type="InterPro" id="IPR000719">
    <property type="entry name" value="Prot_kinase_dom"/>
</dbReference>
<evidence type="ECO:0000259" key="4">
    <source>
        <dbReference type="PROSITE" id="PS50011"/>
    </source>
</evidence>
<dbReference type="InterPro" id="IPR011009">
    <property type="entry name" value="Kinase-like_dom_sf"/>
</dbReference>
<dbReference type="InterPro" id="IPR051931">
    <property type="entry name" value="PAK3-like"/>
</dbReference>
<dbReference type="GO" id="GO:0005524">
    <property type="term" value="F:ATP binding"/>
    <property type="evidence" value="ECO:0007669"/>
    <property type="project" value="UniProtKB-KW"/>
</dbReference>
<dbReference type="PROSITE" id="PS50011">
    <property type="entry name" value="PROTEIN_KINASE_DOM"/>
    <property type="match status" value="1"/>
</dbReference>
<keyword evidence="3" id="KW-0067">ATP-binding</keyword>
<evidence type="ECO:0000313" key="5">
    <source>
        <dbReference type="EMBL" id="KDO21087.1"/>
    </source>
</evidence>
<comment type="similarity">
    <text evidence="1">Belongs to the protein kinase superfamily. STE Ser/Thr protein kinase family. STE20 subfamily.</text>
</comment>